<keyword evidence="4" id="KW-1185">Reference proteome</keyword>
<dbReference type="SUPFAM" id="SSF52218">
    <property type="entry name" value="Flavoproteins"/>
    <property type="match status" value="1"/>
</dbReference>
<dbReference type="GO" id="GO:0016491">
    <property type="term" value="F:oxidoreductase activity"/>
    <property type="evidence" value="ECO:0007669"/>
    <property type="project" value="TreeGrafter"/>
</dbReference>
<reference evidence="3 4" key="1">
    <citation type="submission" date="2019-09" db="EMBL/GenBank/DDBJ databases">
        <title>Phylogeny of genus Pseudoclavibacter and closely related genus.</title>
        <authorList>
            <person name="Li Y."/>
        </authorList>
    </citation>
    <scope>NUCLEOTIDE SEQUENCE [LARGE SCALE GENOMIC DNA]</scope>
    <source>
        <strain evidence="3 4">KCTC 13959</strain>
    </source>
</reference>
<sequence length="157" mass="17251">MKFTVLYGSESGNSELIAQDLGAKLQEEHEAEVKDLQDFEPAEFTAEQFYIIVCSTHGEGELPNTALPFFEKFKSFEADLSGVRYAMFGLGDTFYEETYSQGSEHIDNRLAELGATRVGEYGRHDASSWDLPSDVALEWLPEIVAAATSLAPANGGN</sequence>
<proteinExistence type="predicted"/>
<dbReference type="AlphaFoldDB" id="A0A7J5B8G5"/>
<dbReference type="Pfam" id="PF00258">
    <property type="entry name" value="Flavodoxin_1"/>
    <property type="match status" value="1"/>
</dbReference>
<dbReference type="GO" id="GO:0050660">
    <property type="term" value="F:flavin adenine dinucleotide binding"/>
    <property type="evidence" value="ECO:0007669"/>
    <property type="project" value="TreeGrafter"/>
</dbReference>
<dbReference type="Proteomes" id="UP000433493">
    <property type="component" value="Unassembled WGS sequence"/>
</dbReference>
<dbReference type="EMBL" id="WBKB01000011">
    <property type="protein sequence ID" value="KAB1640965.1"/>
    <property type="molecule type" value="Genomic_DNA"/>
</dbReference>
<dbReference type="RefSeq" id="WP_158053312.1">
    <property type="nucleotide sequence ID" value="NZ_WBKB01000011.1"/>
</dbReference>
<evidence type="ECO:0000256" key="1">
    <source>
        <dbReference type="ARBA" id="ARBA00022630"/>
    </source>
</evidence>
<keyword evidence="1" id="KW-0285">Flavoprotein</keyword>
<protein>
    <submittedName>
        <fullName evidence="3">Nitric oxide synthase</fullName>
    </submittedName>
</protein>
<evidence type="ECO:0000313" key="4">
    <source>
        <dbReference type="Proteomes" id="UP000433493"/>
    </source>
</evidence>
<dbReference type="InterPro" id="IPR001094">
    <property type="entry name" value="Flavdoxin-like"/>
</dbReference>
<dbReference type="GO" id="GO:0010181">
    <property type="term" value="F:FMN binding"/>
    <property type="evidence" value="ECO:0007669"/>
    <property type="project" value="InterPro"/>
</dbReference>
<dbReference type="PRINTS" id="PR00369">
    <property type="entry name" value="FLAVODOXIN"/>
</dbReference>
<dbReference type="OrthoDB" id="359268at2"/>
<name>A0A7J5B8G5_9MICO</name>
<evidence type="ECO:0000259" key="2">
    <source>
        <dbReference type="PROSITE" id="PS50902"/>
    </source>
</evidence>
<dbReference type="PROSITE" id="PS50902">
    <property type="entry name" value="FLAVODOXIN_LIKE"/>
    <property type="match status" value="1"/>
</dbReference>
<dbReference type="PANTHER" id="PTHR19384">
    <property type="entry name" value="NITRIC OXIDE SYNTHASE-RELATED"/>
    <property type="match status" value="1"/>
</dbReference>
<feature type="domain" description="Flavodoxin-like" evidence="2">
    <location>
        <begin position="3"/>
        <end position="144"/>
    </location>
</feature>
<comment type="caution">
    <text evidence="3">The sequence shown here is derived from an EMBL/GenBank/DDBJ whole genome shotgun (WGS) entry which is preliminary data.</text>
</comment>
<organism evidence="3 4">
    <name type="scientific">Gulosibacter chungangensis</name>
    <dbReference type="NCBI Taxonomy" id="979746"/>
    <lineage>
        <taxon>Bacteria</taxon>
        <taxon>Bacillati</taxon>
        <taxon>Actinomycetota</taxon>
        <taxon>Actinomycetes</taxon>
        <taxon>Micrococcales</taxon>
        <taxon>Microbacteriaceae</taxon>
        <taxon>Gulosibacter</taxon>
    </lineage>
</organism>
<accession>A0A7J5B8G5</accession>
<dbReference type="InterPro" id="IPR029039">
    <property type="entry name" value="Flavoprotein-like_sf"/>
</dbReference>
<dbReference type="Gene3D" id="3.40.50.360">
    <property type="match status" value="1"/>
</dbReference>
<gene>
    <name evidence="3" type="ORF">F8O05_13690</name>
</gene>
<dbReference type="InterPro" id="IPR008254">
    <property type="entry name" value="Flavodoxin/NO_synth"/>
</dbReference>
<evidence type="ECO:0000313" key="3">
    <source>
        <dbReference type="EMBL" id="KAB1640965.1"/>
    </source>
</evidence>
<dbReference type="GO" id="GO:0005829">
    <property type="term" value="C:cytosol"/>
    <property type="evidence" value="ECO:0007669"/>
    <property type="project" value="TreeGrafter"/>
</dbReference>